<dbReference type="AlphaFoldDB" id="A0A1G9XZR1"/>
<dbReference type="STRING" id="237069.SAMN05216498_1168"/>
<sequence>MNATVLTALLMNGMPMTQNKSQASTNQSNAFQQLFSQLSINGEKHLVQTEQSTDILAQLKELLGKDLAKLLSDLENGEVEQLPDEFSNQLIQQLSQLSNLTGEQFTEALDEIVQNVLDNHDLLHQQDSIKNDDSLKNHDLLKNDDLLKNHDLFHNQEQLLQFIGAFILQHIDQSYSQNQESLIQPNAKNIQQGEALLAKILSALGQLNEQTQNQQNLANNLKDSMIPKEWTQKWQELLTRLQTHKNNQQMTQSSNNQQSIQMSTSQMSKQAEVVATKLVDSIQQLLQGSKKTMDQSNLNFFVRQVSDQSQPSQKVLPLETMQLNSHMTRQEQLMIHHTRPSQHVIQSSNQQQMIDQLQELIQTTRFGKVGGKNQLSIQLKPSNLGEMMIRFTQIDGQMTVKISVMAQGAKEMLEQNLHQLRHMFSPNQVVIERQVEQANTDYTQQFMDDDQSQQEENQQEQDHDPSDSSDDQQDKSFKDYLFEEEV</sequence>
<name>A0A1G9XZR1_9BACI</name>
<organism evidence="3 4">
    <name type="scientific">Tenuibacillus multivorans</name>
    <dbReference type="NCBI Taxonomy" id="237069"/>
    <lineage>
        <taxon>Bacteria</taxon>
        <taxon>Bacillati</taxon>
        <taxon>Bacillota</taxon>
        <taxon>Bacilli</taxon>
        <taxon>Bacillales</taxon>
        <taxon>Bacillaceae</taxon>
        <taxon>Tenuibacillus</taxon>
    </lineage>
</organism>
<feature type="domain" description="Flagellar hook-length control protein-like C-terminal" evidence="2">
    <location>
        <begin position="370"/>
        <end position="434"/>
    </location>
</feature>
<protein>
    <submittedName>
        <fullName evidence="3">Hook-length control protein FliK</fullName>
    </submittedName>
</protein>
<evidence type="ECO:0000256" key="1">
    <source>
        <dbReference type="SAM" id="MobiDB-lite"/>
    </source>
</evidence>
<evidence type="ECO:0000313" key="3">
    <source>
        <dbReference type="EMBL" id="SDN01921.1"/>
    </source>
</evidence>
<dbReference type="InterPro" id="IPR021136">
    <property type="entry name" value="Flagellar_hook_control-like_C"/>
</dbReference>
<dbReference type="Gene3D" id="3.30.750.140">
    <property type="match status" value="1"/>
</dbReference>
<accession>A0A1G9XZR1</accession>
<dbReference type="Proteomes" id="UP000199334">
    <property type="component" value="Unassembled WGS sequence"/>
</dbReference>
<evidence type="ECO:0000259" key="2">
    <source>
        <dbReference type="Pfam" id="PF02120"/>
    </source>
</evidence>
<reference evidence="3 4" key="1">
    <citation type="submission" date="2016-10" db="EMBL/GenBank/DDBJ databases">
        <authorList>
            <person name="de Groot N.N."/>
        </authorList>
    </citation>
    <scope>NUCLEOTIDE SEQUENCE [LARGE SCALE GENOMIC DNA]</scope>
    <source>
        <strain evidence="3 4">CGMCC 1.3442</strain>
    </source>
</reference>
<dbReference type="Pfam" id="PF02120">
    <property type="entry name" value="Flg_hook"/>
    <property type="match status" value="1"/>
</dbReference>
<dbReference type="RefSeq" id="WP_093855668.1">
    <property type="nucleotide sequence ID" value="NZ_BJVZ01000001.1"/>
</dbReference>
<dbReference type="InterPro" id="IPR038610">
    <property type="entry name" value="FliK-like_C_sf"/>
</dbReference>
<gene>
    <name evidence="3" type="ORF">SAMN05216498_1168</name>
</gene>
<feature type="compositionally biased region" description="Basic and acidic residues" evidence="1">
    <location>
        <begin position="460"/>
        <end position="486"/>
    </location>
</feature>
<feature type="compositionally biased region" description="Acidic residues" evidence="1">
    <location>
        <begin position="447"/>
        <end position="459"/>
    </location>
</feature>
<proteinExistence type="predicted"/>
<evidence type="ECO:0000313" key="4">
    <source>
        <dbReference type="Proteomes" id="UP000199334"/>
    </source>
</evidence>
<dbReference type="CDD" id="cd17470">
    <property type="entry name" value="T3SS_Flik_C"/>
    <property type="match status" value="1"/>
</dbReference>
<dbReference type="EMBL" id="FNIG01000002">
    <property type="protein sequence ID" value="SDN01921.1"/>
    <property type="molecule type" value="Genomic_DNA"/>
</dbReference>
<dbReference type="OrthoDB" id="2968951at2"/>
<keyword evidence="4" id="KW-1185">Reference proteome</keyword>
<feature type="region of interest" description="Disordered" evidence="1">
    <location>
        <begin position="445"/>
        <end position="486"/>
    </location>
</feature>